<dbReference type="FunFam" id="1.10.510.10:FF:000574">
    <property type="entry name" value="Cell division related protein kinase 2"/>
    <property type="match status" value="1"/>
</dbReference>
<reference evidence="12 13" key="1">
    <citation type="journal article" date="2012" name="Genome Biol.">
        <title>The genome of the polar eukaryotic microalga coccomyxa subellipsoidea reveals traits of cold adaptation.</title>
        <authorList>
            <person name="Blanc G."/>
            <person name="Agarkova I."/>
            <person name="Grimwood J."/>
            <person name="Kuo A."/>
            <person name="Brueggeman A."/>
            <person name="Dunigan D."/>
            <person name="Gurnon J."/>
            <person name="Ladunga I."/>
            <person name="Lindquist E."/>
            <person name="Lucas S."/>
            <person name="Pangilinan J."/>
            <person name="Proschold T."/>
            <person name="Salamov A."/>
            <person name="Schmutz J."/>
            <person name="Weeks D."/>
            <person name="Yamada T."/>
            <person name="Claverie J.M."/>
            <person name="Grigoriev I."/>
            <person name="Van Etten J."/>
            <person name="Lomsadze A."/>
            <person name="Borodovsky M."/>
        </authorList>
    </citation>
    <scope>NUCLEOTIDE SEQUENCE [LARGE SCALE GENOMIC DNA]</scope>
    <source>
        <strain evidence="12 13">C-169</strain>
    </source>
</reference>
<dbReference type="GO" id="GO:0004693">
    <property type="term" value="F:cyclin-dependent protein serine/threonine kinase activity"/>
    <property type="evidence" value="ECO:0007669"/>
    <property type="project" value="UniProtKB-EC"/>
</dbReference>
<sequence>MVGYVRLFQARDRVTGEVITLKKLKMEREGEGVPGNAIREIALLKELQHPNIVRLRDVLWDNCRLYLIMDYVELDLREHMDKNPESSDLDNVKSYVYQILKAMQFCHAHRVLHRDLKPQNILIDRASSTIKVADFGLARCFTPPIRPYTHEVVTLLYRAPEILLGSQLYSTPVDMWSIGCIFAELVNGTPIFLGDSEIGQLFKIFEVLGTPTDNVWGGVTNMPDWQAQFPQWPQQDLAQVVPRLDPEGVDLLRQMLEYDPQKRITAKRALQHPYFADFDRGQAQECRAGAGGNGRGARRSANAAE</sequence>
<dbReference type="Gene3D" id="1.10.510.10">
    <property type="entry name" value="Transferase(Phosphotransferase) domain 1"/>
    <property type="match status" value="1"/>
</dbReference>
<comment type="caution">
    <text evidence="12">The sequence shown here is derived from an EMBL/GenBank/DDBJ whole genome shotgun (WGS) entry which is preliminary data.</text>
</comment>
<dbReference type="GO" id="GO:0030332">
    <property type="term" value="F:cyclin binding"/>
    <property type="evidence" value="ECO:0007669"/>
    <property type="project" value="TreeGrafter"/>
</dbReference>
<dbReference type="InterPro" id="IPR000719">
    <property type="entry name" value="Prot_kinase_dom"/>
</dbReference>
<evidence type="ECO:0000256" key="3">
    <source>
        <dbReference type="ARBA" id="ARBA00022527"/>
    </source>
</evidence>
<dbReference type="GO" id="GO:0000307">
    <property type="term" value="C:cyclin-dependent protein kinase holoenzyme complex"/>
    <property type="evidence" value="ECO:0007669"/>
    <property type="project" value="TreeGrafter"/>
</dbReference>
<dbReference type="PANTHER" id="PTHR24056">
    <property type="entry name" value="CELL DIVISION PROTEIN KINASE"/>
    <property type="match status" value="1"/>
</dbReference>
<dbReference type="eggNOG" id="KOG0594">
    <property type="taxonomic scope" value="Eukaryota"/>
</dbReference>
<dbReference type="GO" id="GO:0051301">
    <property type="term" value="P:cell division"/>
    <property type="evidence" value="ECO:0007669"/>
    <property type="project" value="UniProtKB-KW"/>
</dbReference>
<dbReference type="InterPro" id="IPR011009">
    <property type="entry name" value="Kinase-like_dom_sf"/>
</dbReference>
<evidence type="ECO:0000313" key="13">
    <source>
        <dbReference type="Proteomes" id="UP000007264"/>
    </source>
</evidence>
<dbReference type="Proteomes" id="UP000007264">
    <property type="component" value="Unassembled WGS sequence"/>
</dbReference>
<keyword evidence="13" id="KW-1185">Reference proteome</keyword>
<evidence type="ECO:0000313" key="12">
    <source>
        <dbReference type="EMBL" id="EIE27517.1"/>
    </source>
</evidence>
<dbReference type="CDD" id="cd07829">
    <property type="entry name" value="STKc_CDK_like"/>
    <property type="match status" value="1"/>
</dbReference>
<dbReference type="InterPro" id="IPR050108">
    <property type="entry name" value="CDK"/>
</dbReference>
<evidence type="ECO:0000256" key="7">
    <source>
        <dbReference type="ARBA" id="ARBA00022840"/>
    </source>
</evidence>
<keyword evidence="3" id="KW-0723">Serine/threonine-protein kinase</keyword>
<dbReference type="STRING" id="574566.I0ZA48"/>
<dbReference type="GeneID" id="17045532"/>
<feature type="domain" description="Protein kinase" evidence="11">
    <location>
        <begin position="4"/>
        <end position="275"/>
    </location>
</feature>
<dbReference type="EC" id="2.7.11.22" evidence="2"/>
<evidence type="ECO:0000256" key="10">
    <source>
        <dbReference type="SAM" id="MobiDB-lite"/>
    </source>
</evidence>
<dbReference type="GO" id="GO:0005634">
    <property type="term" value="C:nucleus"/>
    <property type="evidence" value="ECO:0007669"/>
    <property type="project" value="TreeGrafter"/>
</dbReference>
<feature type="region of interest" description="Disordered" evidence="10">
    <location>
        <begin position="286"/>
        <end position="305"/>
    </location>
</feature>
<dbReference type="InterPro" id="IPR008271">
    <property type="entry name" value="Ser/Thr_kinase_AS"/>
</dbReference>
<evidence type="ECO:0000256" key="8">
    <source>
        <dbReference type="ARBA" id="ARBA00047811"/>
    </source>
</evidence>
<dbReference type="KEGG" id="csl:COCSUDRAFT_52188"/>
<keyword evidence="4" id="KW-0808">Transferase</keyword>
<protein>
    <recommendedName>
        <fullName evidence="2">cyclin-dependent kinase</fullName>
        <ecNumber evidence="2">2.7.11.22</ecNumber>
    </recommendedName>
</protein>
<dbReference type="Pfam" id="PF00069">
    <property type="entry name" value="Pkinase"/>
    <property type="match status" value="1"/>
</dbReference>
<comment type="catalytic activity">
    <reaction evidence="8">
        <text>L-threonyl-[protein] + ATP = O-phospho-L-threonyl-[protein] + ADP + H(+)</text>
        <dbReference type="Rhea" id="RHEA:46608"/>
        <dbReference type="Rhea" id="RHEA-COMP:11060"/>
        <dbReference type="Rhea" id="RHEA-COMP:11605"/>
        <dbReference type="ChEBI" id="CHEBI:15378"/>
        <dbReference type="ChEBI" id="CHEBI:30013"/>
        <dbReference type="ChEBI" id="CHEBI:30616"/>
        <dbReference type="ChEBI" id="CHEBI:61977"/>
        <dbReference type="ChEBI" id="CHEBI:456216"/>
        <dbReference type="EC" id="2.7.11.22"/>
    </reaction>
</comment>
<keyword evidence="6" id="KW-0418">Kinase</keyword>
<comment type="catalytic activity">
    <reaction evidence="9">
        <text>L-seryl-[protein] + ATP = O-phospho-L-seryl-[protein] + ADP + H(+)</text>
        <dbReference type="Rhea" id="RHEA:17989"/>
        <dbReference type="Rhea" id="RHEA-COMP:9863"/>
        <dbReference type="Rhea" id="RHEA-COMP:11604"/>
        <dbReference type="ChEBI" id="CHEBI:15378"/>
        <dbReference type="ChEBI" id="CHEBI:29999"/>
        <dbReference type="ChEBI" id="CHEBI:30616"/>
        <dbReference type="ChEBI" id="CHEBI:83421"/>
        <dbReference type="ChEBI" id="CHEBI:456216"/>
        <dbReference type="EC" id="2.7.11.22"/>
    </reaction>
</comment>
<evidence type="ECO:0000256" key="6">
    <source>
        <dbReference type="ARBA" id="ARBA00022777"/>
    </source>
</evidence>
<dbReference type="PANTHER" id="PTHR24056:SF254">
    <property type="entry name" value="CYCLIN-DEPENDENT KINASE 2"/>
    <property type="match status" value="1"/>
</dbReference>
<name>I0ZA48_COCSC</name>
<evidence type="ECO:0000256" key="4">
    <source>
        <dbReference type="ARBA" id="ARBA00022679"/>
    </source>
</evidence>
<evidence type="ECO:0000256" key="5">
    <source>
        <dbReference type="ARBA" id="ARBA00022741"/>
    </source>
</evidence>
<dbReference type="SUPFAM" id="SSF56112">
    <property type="entry name" value="Protein kinase-like (PK-like)"/>
    <property type="match status" value="1"/>
</dbReference>
<evidence type="ECO:0000259" key="11">
    <source>
        <dbReference type="SMART" id="SM00220"/>
    </source>
</evidence>
<dbReference type="GO" id="GO:0005737">
    <property type="term" value="C:cytoplasm"/>
    <property type="evidence" value="ECO:0007669"/>
    <property type="project" value="TreeGrafter"/>
</dbReference>
<gene>
    <name evidence="12" type="ORF">COCSUDRAFT_52188</name>
</gene>
<dbReference type="EMBL" id="AGSI01000001">
    <property type="protein sequence ID" value="EIE27517.1"/>
    <property type="molecule type" value="Genomic_DNA"/>
</dbReference>
<organism evidence="12 13">
    <name type="scientific">Coccomyxa subellipsoidea (strain C-169)</name>
    <name type="common">Green microalga</name>
    <dbReference type="NCBI Taxonomy" id="574566"/>
    <lineage>
        <taxon>Eukaryota</taxon>
        <taxon>Viridiplantae</taxon>
        <taxon>Chlorophyta</taxon>
        <taxon>core chlorophytes</taxon>
        <taxon>Trebouxiophyceae</taxon>
        <taxon>Trebouxiophyceae incertae sedis</taxon>
        <taxon>Coccomyxaceae</taxon>
        <taxon>Coccomyxa</taxon>
        <taxon>Coccomyxa subellipsoidea</taxon>
    </lineage>
</organism>
<dbReference type="AlphaFoldDB" id="I0ZA48"/>
<dbReference type="SMART" id="SM00220">
    <property type="entry name" value="S_TKc"/>
    <property type="match status" value="1"/>
</dbReference>
<dbReference type="GO" id="GO:0007165">
    <property type="term" value="P:signal transduction"/>
    <property type="evidence" value="ECO:0007669"/>
    <property type="project" value="TreeGrafter"/>
</dbReference>
<dbReference type="OrthoDB" id="1732493at2759"/>
<dbReference type="GO" id="GO:0010468">
    <property type="term" value="P:regulation of gene expression"/>
    <property type="evidence" value="ECO:0007669"/>
    <property type="project" value="TreeGrafter"/>
</dbReference>
<evidence type="ECO:0000256" key="1">
    <source>
        <dbReference type="ARBA" id="ARBA00006485"/>
    </source>
</evidence>
<keyword evidence="5" id="KW-0547">Nucleotide-binding</keyword>
<dbReference type="RefSeq" id="XP_005652061.1">
    <property type="nucleotide sequence ID" value="XM_005652004.1"/>
</dbReference>
<comment type="similarity">
    <text evidence="1">Belongs to the protein kinase superfamily. CMGC Ser/Thr protein kinase family. CDC2/CDKX subfamily.</text>
</comment>
<evidence type="ECO:0000256" key="2">
    <source>
        <dbReference type="ARBA" id="ARBA00012425"/>
    </source>
</evidence>
<evidence type="ECO:0000256" key="9">
    <source>
        <dbReference type="ARBA" id="ARBA00048367"/>
    </source>
</evidence>
<dbReference type="GO" id="GO:0000082">
    <property type="term" value="P:G1/S transition of mitotic cell cycle"/>
    <property type="evidence" value="ECO:0007669"/>
    <property type="project" value="TreeGrafter"/>
</dbReference>
<keyword evidence="7" id="KW-0067">ATP-binding</keyword>
<accession>I0ZA48</accession>
<proteinExistence type="inferred from homology"/>
<dbReference type="GO" id="GO:0005524">
    <property type="term" value="F:ATP binding"/>
    <property type="evidence" value="ECO:0007669"/>
    <property type="project" value="UniProtKB-KW"/>
</dbReference>
<dbReference type="GO" id="GO:0010389">
    <property type="term" value="P:regulation of G2/M transition of mitotic cell cycle"/>
    <property type="evidence" value="ECO:0007669"/>
    <property type="project" value="TreeGrafter"/>
</dbReference>
<dbReference type="Gene3D" id="3.30.200.20">
    <property type="entry name" value="Phosphorylase Kinase, domain 1"/>
    <property type="match status" value="1"/>
</dbReference>
<dbReference type="PROSITE" id="PS00108">
    <property type="entry name" value="PROTEIN_KINASE_ST"/>
    <property type="match status" value="1"/>
</dbReference>